<accession>A0A1J1J0J9</accession>
<dbReference type="Proteomes" id="UP000183832">
    <property type="component" value="Unassembled WGS sequence"/>
</dbReference>
<organism evidence="1 2">
    <name type="scientific">Clunio marinus</name>
    <dbReference type="NCBI Taxonomy" id="568069"/>
    <lineage>
        <taxon>Eukaryota</taxon>
        <taxon>Metazoa</taxon>
        <taxon>Ecdysozoa</taxon>
        <taxon>Arthropoda</taxon>
        <taxon>Hexapoda</taxon>
        <taxon>Insecta</taxon>
        <taxon>Pterygota</taxon>
        <taxon>Neoptera</taxon>
        <taxon>Endopterygota</taxon>
        <taxon>Diptera</taxon>
        <taxon>Nematocera</taxon>
        <taxon>Chironomoidea</taxon>
        <taxon>Chironomidae</taxon>
        <taxon>Clunio</taxon>
    </lineage>
</organism>
<keyword evidence="2" id="KW-1185">Reference proteome</keyword>
<proteinExistence type="predicted"/>
<evidence type="ECO:0000313" key="2">
    <source>
        <dbReference type="Proteomes" id="UP000183832"/>
    </source>
</evidence>
<dbReference type="EMBL" id="CVRI01000064">
    <property type="protein sequence ID" value="CRL04942.1"/>
    <property type="molecule type" value="Genomic_DNA"/>
</dbReference>
<reference evidence="1 2" key="1">
    <citation type="submission" date="2015-04" db="EMBL/GenBank/DDBJ databases">
        <authorList>
            <person name="Syromyatnikov M.Y."/>
            <person name="Popov V.N."/>
        </authorList>
    </citation>
    <scope>NUCLEOTIDE SEQUENCE [LARGE SCALE GENOMIC DNA]</scope>
</reference>
<name>A0A1J1J0J9_9DIPT</name>
<protein>
    <submittedName>
        <fullName evidence="1">CLUMA_CG018453, isoform A</fullName>
    </submittedName>
</protein>
<evidence type="ECO:0000313" key="1">
    <source>
        <dbReference type="EMBL" id="CRL04942.1"/>
    </source>
</evidence>
<sequence>MCSICLHFIRNSSITLHVTTPKDEMQWWVFNCDGCLVKSTCRVYMSSFVSINTSKGELEME</sequence>
<dbReference type="AlphaFoldDB" id="A0A1J1J0J9"/>
<gene>
    <name evidence="1" type="ORF">CLUMA_CG018453</name>
</gene>